<feature type="domain" description="Glycosyl transferase family 1" evidence="1">
    <location>
        <begin position="219"/>
        <end position="372"/>
    </location>
</feature>
<dbReference type="InterPro" id="IPR001296">
    <property type="entry name" value="Glyco_trans_1"/>
</dbReference>
<evidence type="ECO:0000313" key="3">
    <source>
        <dbReference type="Proteomes" id="UP000294535"/>
    </source>
</evidence>
<protein>
    <submittedName>
        <fullName evidence="2">Glycosyltransferase involved in cell wall biosynthesis</fullName>
    </submittedName>
</protein>
<dbReference type="PANTHER" id="PTHR12526:SF630">
    <property type="entry name" value="GLYCOSYLTRANSFERASE"/>
    <property type="match status" value="1"/>
</dbReference>
<evidence type="ECO:0000313" key="2">
    <source>
        <dbReference type="EMBL" id="TDQ19380.1"/>
    </source>
</evidence>
<dbReference type="AlphaFoldDB" id="A0A4R6T8M4"/>
<dbReference type="CDD" id="cd03801">
    <property type="entry name" value="GT4_PimA-like"/>
    <property type="match status" value="1"/>
</dbReference>
<evidence type="ECO:0000259" key="1">
    <source>
        <dbReference type="Pfam" id="PF00534"/>
    </source>
</evidence>
<dbReference type="Pfam" id="PF00534">
    <property type="entry name" value="Glycos_transf_1"/>
    <property type="match status" value="1"/>
</dbReference>
<organism evidence="2 3">
    <name type="scientific">Algoriphagus boseongensis</name>
    <dbReference type="NCBI Taxonomy" id="1442587"/>
    <lineage>
        <taxon>Bacteria</taxon>
        <taxon>Pseudomonadati</taxon>
        <taxon>Bacteroidota</taxon>
        <taxon>Cytophagia</taxon>
        <taxon>Cytophagales</taxon>
        <taxon>Cyclobacteriaceae</taxon>
        <taxon>Algoriphagus</taxon>
    </lineage>
</organism>
<proteinExistence type="predicted"/>
<reference evidence="2 3" key="1">
    <citation type="submission" date="2019-03" db="EMBL/GenBank/DDBJ databases">
        <title>Genomic Encyclopedia of Type Strains, Phase III (KMG-III): the genomes of soil and plant-associated and newly described type strains.</title>
        <authorList>
            <person name="Whitman W."/>
        </authorList>
    </citation>
    <scope>NUCLEOTIDE SEQUENCE [LARGE SCALE GENOMIC DNA]</scope>
    <source>
        <strain evidence="2 3">CECT 8446</strain>
    </source>
</reference>
<dbReference type="SUPFAM" id="SSF53756">
    <property type="entry name" value="UDP-Glycosyltransferase/glycogen phosphorylase"/>
    <property type="match status" value="1"/>
</dbReference>
<dbReference type="PANTHER" id="PTHR12526">
    <property type="entry name" value="GLYCOSYLTRANSFERASE"/>
    <property type="match status" value="1"/>
</dbReference>
<dbReference type="GO" id="GO:0016757">
    <property type="term" value="F:glycosyltransferase activity"/>
    <property type="evidence" value="ECO:0007669"/>
    <property type="project" value="InterPro"/>
</dbReference>
<comment type="caution">
    <text evidence="2">The sequence shown here is derived from an EMBL/GenBank/DDBJ whole genome shotgun (WGS) entry which is preliminary data.</text>
</comment>
<sequence>MLLSLTGVALLLLIRPWKRKKVLLLAQHVHIGGTASYFRGLCTYFYERGYEIQLLLRKREFTPEVASFLESMPCRWQIVDHELDHLEYWYDRKHVLRFYFLYDFLQQSLYVGKILLRSRASLLFVSNAYPGDLFPVFLLPVHTRFVIHSMPWGRLDRGNRYILEKMIRFFPQRVRLATVSAFAKNRILHHWQVEGLNNQLSFLYNYSPLANISPSYPERNHKDITVLTAGSVIGTKNPALWIRVAKALINCYPGVQFVWAGEGTLLNVCRNEAQNCPNIKLPGKVADMAGLYSRADIYFQPSKWESQGLAVLEAMSFGLPCVVTSNGGTAEMVVDGITGMLAEPDDEQAFISHLEQLINDAATLQEMGKQAFHRFQTEFSRNRWYARIDEFIEK</sequence>
<keyword evidence="3" id="KW-1185">Reference proteome</keyword>
<name>A0A4R6T8M4_9BACT</name>
<keyword evidence="2" id="KW-0808">Transferase</keyword>
<dbReference type="EMBL" id="SNYF01000005">
    <property type="protein sequence ID" value="TDQ19380.1"/>
    <property type="molecule type" value="Genomic_DNA"/>
</dbReference>
<gene>
    <name evidence="2" type="ORF">DFQ04_1201</name>
</gene>
<accession>A0A4R6T8M4</accession>
<dbReference type="Gene3D" id="3.40.50.2000">
    <property type="entry name" value="Glycogen Phosphorylase B"/>
    <property type="match status" value="2"/>
</dbReference>
<dbReference type="Proteomes" id="UP000294535">
    <property type="component" value="Unassembled WGS sequence"/>
</dbReference>